<comment type="similarity">
    <text evidence="4">Belongs to the enoyl-CoA hydratase/isomerase family.</text>
</comment>
<sequence length="382" mass="42685">MLSNSMFYRRIIGCAVLKQQRFASISSDVGIDIASEGSKRIIILNRPKALNALNLPMVRYLYPVLKEWNNDEKVSMVIIKGAGSKAFCAGGDVVAVTKSARARDPSQTVHKNFFREEYTLNHLIGRLSKPFVALIDGVTMGGGCGLSVHGPFRIATERTVLAMPETALGLFPDVGGSYFLPRLPHNLGMFLALTGHRLLGADVFHAGLATHYVPSDHLDNLEKELIHIPNADVNDNSIRSVLNKYHFKALPPFSLSSDLKEIEALFDGESIENIFTKLKNNGGKFASEQLRLLSRMSPTSMKITFRQLKNGARMRFDEVFTMEYRMSQRCMDGNDFHEGCRAVLIDKDRNPKWIPSTLEEVTEDMVNSYFAPLPDGCDLFLH</sequence>
<evidence type="ECO:0000256" key="2">
    <source>
        <dbReference type="ARBA" id="ARBA00004173"/>
    </source>
</evidence>
<organism evidence="13 14">
    <name type="scientific">Gnathostoma spinigerum</name>
    <dbReference type="NCBI Taxonomy" id="75299"/>
    <lineage>
        <taxon>Eukaryota</taxon>
        <taxon>Metazoa</taxon>
        <taxon>Ecdysozoa</taxon>
        <taxon>Nematoda</taxon>
        <taxon>Chromadorea</taxon>
        <taxon>Rhabditida</taxon>
        <taxon>Spirurina</taxon>
        <taxon>Gnathostomatomorpha</taxon>
        <taxon>Gnathostomatoidea</taxon>
        <taxon>Gnathostomatidae</taxon>
        <taxon>Gnathostoma</taxon>
    </lineage>
</organism>
<dbReference type="CDD" id="cd06558">
    <property type="entry name" value="crotonase-like"/>
    <property type="match status" value="1"/>
</dbReference>
<dbReference type="Proteomes" id="UP001608902">
    <property type="component" value="Unassembled WGS sequence"/>
</dbReference>
<evidence type="ECO:0000256" key="6">
    <source>
        <dbReference type="ARBA" id="ARBA00016714"/>
    </source>
</evidence>
<dbReference type="InterPro" id="IPR045004">
    <property type="entry name" value="ECH_dom"/>
</dbReference>
<dbReference type="InterPro" id="IPR032259">
    <property type="entry name" value="HIBYL-CoA-H"/>
</dbReference>
<proteinExistence type="inferred from homology"/>
<dbReference type="PANTHER" id="PTHR43176">
    <property type="entry name" value="3-HYDROXYISOBUTYRYL-COA HYDROLASE-RELATED"/>
    <property type="match status" value="1"/>
</dbReference>
<keyword evidence="8" id="KW-0378">Hydrolase</keyword>
<name>A0ABD6E949_9BILA</name>
<dbReference type="GO" id="GO:0003860">
    <property type="term" value="F:3-hydroxyisobutyryl-CoA hydrolase activity"/>
    <property type="evidence" value="ECO:0007669"/>
    <property type="project" value="UniProtKB-EC"/>
</dbReference>
<evidence type="ECO:0000256" key="4">
    <source>
        <dbReference type="ARBA" id="ARBA00005254"/>
    </source>
</evidence>
<dbReference type="SUPFAM" id="SSF52096">
    <property type="entry name" value="ClpP/crotonase"/>
    <property type="match status" value="1"/>
</dbReference>
<dbReference type="FunFam" id="3.90.226.10:FF:000026">
    <property type="entry name" value="3-hydroxyisobutyryl-CoA hydrolase, mitochondrial"/>
    <property type="match status" value="1"/>
</dbReference>
<keyword evidence="9" id="KW-0496">Mitochondrion</keyword>
<dbReference type="PANTHER" id="PTHR43176:SF3">
    <property type="entry name" value="3-HYDROXYISOBUTYRYL-COA HYDROLASE, MITOCHONDRIAL"/>
    <property type="match status" value="1"/>
</dbReference>
<keyword evidence="7" id="KW-0101">Branched-chain amino acid catabolism</keyword>
<evidence type="ECO:0000313" key="14">
    <source>
        <dbReference type="Proteomes" id="UP001608902"/>
    </source>
</evidence>
<accession>A0ABD6E949</accession>
<evidence type="ECO:0000313" key="13">
    <source>
        <dbReference type="EMBL" id="MFH4976195.1"/>
    </source>
</evidence>
<gene>
    <name evidence="13" type="ORF">AB6A40_002904</name>
</gene>
<dbReference type="InterPro" id="IPR029045">
    <property type="entry name" value="ClpP/crotonase-like_dom_sf"/>
</dbReference>
<evidence type="ECO:0000256" key="7">
    <source>
        <dbReference type="ARBA" id="ARBA00022456"/>
    </source>
</evidence>
<keyword evidence="14" id="KW-1185">Reference proteome</keyword>
<dbReference type="AlphaFoldDB" id="A0ABD6E949"/>
<evidence type="ECO:0000256" key="11">
    <source>
        <dbReference type="ARBA" id="ARBA00031181"/>
    </source>
</evidence>
<evidence type="ECO:0000256" key="10">
    <source>
        <dbReference type="ARBA" id="ARBA00024871"/>
    </source>
</evidence>
<comment type="function">
    <text evidence="10">Hydrolyzes 3-hydroxyisobutyryl-CoA (HIBYL-CoA), a saline catabolite. Has high activity toward isobutyryl-CoA. Could be an isobutyryl-CoA dehydrogenase that functions in valine catabolism. Also hydrolyzes 3-hydroxypropanoyl-CoA.</text>
</comment>
<protein>
    <recommendedName>
        <fullName evidence="6">3-hydroxyisobutyryl-CoA hydrolase, mitochondrial</fullName>
        <ecNumber evidence="5">3.1.2.4</ecNumber>
    </recommendedName>
    <alternativeName>
        <fullName evidence="11">3-hydroxyisobutyryl-coenzyme A hydrolase</fullName>
    </alternativeName>
</protein>
<comment type="subcellular location">
    <subcellularLocation>
        <location evidence="2">Mitochondrion</location>
    </subcellularLocation>
</comment>
<evidence type="ECO:0000256" key="3">
    <source>
        <dbReference type="ARBA" id="ARBA00005109"/>
    </source>
</evidence>
<reference evidence="13 14" key="1">
    <citation type="submission" date="2024-08" db="EMBL/GenBank/DDBJ databases">
        <title>Gnathostoma spinigerum genome.</title>
        <authorList>
            <person name="Gonzalez-Bertolin B."/>
            <person name="Monzon S."/>
            <person name="Zaballos A."/>
            <person name="Jimenez P."/>
            <person name="Dekumyoy P."/>
            <person name="Varona S."/>
            <person name="Cuesta I."/>
            <person name="Sumanam S."/>
            <person name="Adisakwattana P."/>
            <person name="Gasser R.B."/>
            <person name="Hernandez-Gonzalez A."/>
            <person name="Young N.D."/>
            <person name="Perteguer M.J."/>
        </authorList>
    </citation>
    <scope>NUCLEOTIDE SEQUENCE [LARGE SCALE GENOMIC DNA]</scope>
    <source>
        <strain evidence="13">AL3</strain>
        <tissue evidence="13">Liver</tissue>
    </source>
</reference>
<comment type="caution">
    <text evidence="13">The sequence shown here is derived from an EMBL/GenBank/DDBJ whole genome shotgun (WGS) entry which is preliminary data.</text>
</comment>
<feature type="domain" description="Enoyl-CoA hydratase/isomerase" evidence="12">
    <location>
        <begin position="40"/>
        <end position="370"/>
    </location>
</feature>
<dbReference type="EC" id="3.1.2.4" evidence="5"/>
<evidence type="ECO:0000256" key="8">
    <source>
        <dbReference type="ARBA" id="ARBA00022801"/>
    </source>
</evidence>
<evidence type="ECO:0000256" key="1">
    <source>
        <dbReference type="ARBA" id="ARBA00001709"/>
    </source>
</evidence>
<comment type="pathway">
    <text evidence="3">Amino-acid degradation; L-valine degradation.</text>
</comment>
<dbReference type="Pfam" id="PF16113">
    <property type="entry name" value="ECH_2"/>
    <property type="match status" value="1"/>
</dbReference>
<evidence type="ECO:0000256" key="5">
    <source>
        <dbReference type="ARBA" id="ARBA00011915"/>
    </source>
</evidence>
<evidence type="ECO:0000259" key="12">
    <source>
        <dbReference type="Pfam" id="PF16113"/>
    </source>
</evidence>
<dbReference type="GO" id="GO:0005739">
    <property type="term" value="C:mitochondrion"/>
    <property type="evidence" value="ECO:0007669"/>
    <property type="project" value="UniProtKB-SubCell"/>
</dbReference>
<dbReference type="Gene3D" id="3.90.226.10">
    <property type="entry name" value="2-enoyl-CoA Hydratase, Chain A, domain 1"/>
    <property type="match status" value="1"/>
</dbReference>
<dbReference type="EMBL" id="JBGFUD010001372">
    <property type="protein sequence ID" value="MFH4976195.1"/>
    <property type="molecule type" value="Genomic_DNA"/>
</dbReference>
<comment type="catalytic activity">
    <reaction evidence="1">
        <text>3-hydroxy-2-methylpropanoyl-CoA + H2O = 3-hydroxy-2-methylpropanoate + CoA + H(+)</text>
        <dbReference type="Rhea" id="RHEA:20888"/>
        <dbReference type="ChEBI" id="CHEBI:11805"/>
        <dbReference type="ChEBI" id="CHEBI:15377"/>
        <dbReference type="ChEBI" id="CHEBI:15378"/>
        <dbReference type="ChEBI" id="CHEBI:57287"/>
        <dbReference type="ChEBI" id="CHEBI:57340"/>
        <dbReference type="EC" id="3.1.2.4"/>
    </reaction>
</comment>
<dbReference type="GO" id="GO:0009083">
    <property type="term" value="P:branched-chain amino acid catabolic process"/>
    <property type="evidence" value="ECO:0007669"/>
    <property type="project" value="UniProtKB-KW"/>
</dbReference>
<evidence type="ECO:0000256" key="9">
    <source>
        <dbReference type="ARBA" id="ARBA00023128"/>
    </source>
</evidence>
<dbReference type="NCBIfam" id="NF004127">
    <property type="entry name" value="PRK05617.1"/>
    <property type="match status" value="1"/>
</dbReference>